<evidence type="ECO:0000256" key="1">
    <source>
        <dbReference type="SAM" id="Phobius"/>
    </source>
</evidence>
<keyword evidence="3" id="KW-1185">Reference proteome</keyword>
<dbReference type="AlphaFoldDB" id="A0A0D2LTL2"/>
<dbReference type="EMBL" id="KK103761">
    <property type="protein sequence ID" value="KIY94999.1"/>
    <property type="molecule type" value="Genomic_DNA"/>
</dbReference>
<accession>A0A0D2LTL2</accession>
<keyword evidence="1" id="KW-1133">Transmembrane helix</keyword>
<proteinExistence type="predicted"/>
<dbReference type="Proteomes" id="UP000054498">
    <property type="component" value="Unassembled WGS sequence"/>
</dbReference>
<evidence type="ECO:0008006" key="4">
    <source>
        <dbReference type="Google" id="ProtNLM"/>
    </source>
</evidence>
<gene>
    <name evidence="2" type="ORF">MNEG_12963</name>
</gene>
<sequence length="436" mass="46575">MLKHTVSTHLCARARPHARLQEALRDPAVARVSILEDLRLAFAGWGQSGGDPWLTVRRDVVVAGAAAAGGAAGPGAGGGRPPSVDFDFLRSIVLIGANRSVTLRGLEVLHSYKDSSIAVSPFVGAANSTLILDDVIRRRPICSEPLHTLQRYEALPRPPGYPGQQTISFRNDYCSTDRCFPGPSLHYDDVAVAVATPANELTSAQLAGYTLVLRNVTRLCLSYVTPECVQQQGDDECLAQGLEDYIAALRSNESKQGPNGRGGAIAGAVAGSVGGALLVALAGLLLARRRRRRRREKRRANGPKWGSLQDSAGAVYDWVTHQVAGEEEQQGPLPDKVQLGVLLGTGAFGRRRPRLRCSRPLLLPCVAAAANGPTLVFGGGPREGGMDVAVKVLQHDQRSSAERIQNEAAAPLLPLRVHTYTFATGPNHFAMPRPRA</sequence>
<dbReference type="RefSeq" id="XP_013894019.1">
    <property type="nucleotide sequence ID" value="XM_014038565.1"/>
</dbReference>
<keyword evidence="1" id="KW-0472">Membrane</keyword>
<evidence type="ECO:0000313" key="3">
    <source>
        <dbReference type="Proteomes" id="UP000054498"/>
    </source>
</evidence>
<name>A0A0D2LTL2_9CHLO</name>
<keyword evidence="1" id="KW-0812">Transmembrane</keyword>
<organism evidence="2 3">
    <name type="scientific">Monoraphidium neglectum</name>
    <dbReference type="NCBI Taxonomy" id="145388"/>
    <lineage>
        <taxon>Eukaryota</taxon>
        <taxon>Viridiplantae</taxon>
        <taxon>Chlorophyta</taxon>
        <taxon>core chlorophytes</taxon>
        <taxon>Chlorophyceae</taxon>
        <taxon>CS clade</taxon>
        <taxon>Sphaeropleales</taxon>
        <taxon>Selenastraceae</taxon>
        <taxon>Monoraphidium</taxon>
    </lineage>
</organism>
<protein>
    <recommendedName>
        <fullName evidence="4">Protein kinase domain-containing protein</fullName>
    </recommendedName>
</protein>
<dbReference type="KEGG" id="mng:MNEG_12963"/>
<evidence type="ECO:0000313" key="2">
    <source>
        <dbReference type="EMBL" id="KIY94999.1"/>
    </source>
</evidence>
<feature type="transmembrane region" description="Helical" evidence="1">
    <location>
        <begin position="264"/>
        <end position="287"/>
    </location>
</feature>
<dbReference type="GeneID" id="25730378"/>
<reference evidence="2 3" key="1">
    <citation type="journal article" date="2013" name="BMC Genomics">
        <title>Reconstruction of the lipid metabolism for the microalga Monoraphidium neglectum from its genome sequence reveals characteristics suitable for biofuel production.</title>
        <authorList>
            <person name="Bogen C."/>
            <person name="Al-Dilaimi A."/>
            <person name="Albersmeier A."/>
            <person name="Wichmann J."/>
            <person name="Grundmann M."/>
            <person name="Rupp O."/>
            <person name="Lauersen K.J."/>
            <person name="Blifernez-Klassen O."/>
            <person name="Kalinowski J."/>
            <person name="Goesmann A."/>
            <person name="Mussgnug J.H."/>
            <person name="Kruse O."/>
        </authorList>
    </citation>
    <scope>NUCLEOTIDE SEQUENCE [LARGE SCALE GENOMIC DNA]</scope>
    <source>
        <strain evidence="2 3">SAG 48.87</strain>
    </source>
</reference>